<name>A0AAW7I556_9BACI</name>
<reference evidence="1" key="1">
    <citation type="submission" date="2023-06" db="EMBL/GenBank/DDBJ databases">
        <title>Comparative genomics of Bacillaceae isolates and their secondary metabolite potential.</title>
        <authorList>
            <person name="Song L."/>
            <person name="Nielsen L.J."/>
            <person name="Mohite O."/>
            <person name="Xu X."/>
            <person name="Weber T."/>
            <person name="Kovacs A.T."/>
        </authorList>
    </citation>
    <scope>NUCLEOTIDE SEQUENCE</scope>
    <source>
        <strain evidence="1">D8_B_37</strain>
    </source>
</reference>
<gene>
    <name evidence="1" type="ORF">QUF89_02515</name>
</gene>
<evidence type="ECO:0000313" key="2">
    <source>
        <dbReference type="Proteomes" id="UP001234602"/>
    </source>
</evidence>
<dbReference type="Gene3D" id="3.40.190.10">
    <property type="entry name" value="Periplasmic binding protein-like II"/>
    <property type="match status" value="2"/>
</dbReference>
<dbReference type="EMBL" id="JAUCEY010000008">
    <property type="protein sequence ID" value="MDM5451120.1"/>
    <property type="molecule type" value="Genomic_DNA"/>
</dbReference>
<accession>A0AAW7I556</accession>
<dbReference type="Proteomes" id="UP001234602">
    <property type="component" value="Unassembled WGS sequence"/>
</dbReference>
<dbReference type="AlphaFoldDB" id="A0AAW7I556"/>
<sequence length="67" mass="7146">MGYTVDWTPAGPRLLETLNVQPDFGLTGEAPPIFGQAAKASLVYMAKQPANPSGEAIVVQKNHPLKI</sequence>
<evidence type="ECO:0000313" key="1">
    <source>
        <dbReference type="EMBL" id="MDM5451120.1"/>
    </source>
</evidence>
<comment type="caution">
    <text evidence="1">The sequence shown here is derived from an EMBL/GenBank/DDBJ whole genome shotgun (WGS) entry which is preliminary data.</text>
</comment>
<proteinExistence type="predicted"/>
<dbReference type="RefSeq" id="WP_061440332.1">
    <property type="nucleotide sequence ID" value="NZ_CP011008.1"/>
</dbReference>
<organism evidence="1 2">
    <name type="scientific">Peribacillus simplex</name>
    <dbReference type="NCBI Taxonomy" id="1478"/>
    <lineage>
        <taxon>Bacteria</taxon>
        <taxon>Bacillati</taxon>
        <taxon>Bacillota</taxon>
        <taxon>Bacilli</taxon>
        <taxon>Bacillales</taxon>
        <taxon>Bacillaceae</taxon>
        <taxon>Peribacillus</taxon>
    </lineage>
</organism>
<protein>
    <submittedName>
        <fullName evidence="1">Uncharacterized protein</fullName>
    </submittedName>
</protein>